<dbReference type="EC" id="2.7.1.39" evidence="8 9"/>
<dbReference type="EMBL" id="VKKU01000001">
    <property type="protein sequence ID" value="TSB04223.1"/>
    <property type="molecule type" value="Genomic_DNA"/>
</dbReference>
<evidence type="ECO:0000256" key="2">
    <source>
        <dbReference type="ARBA" id="ARBA00022679"/>
    </source>
</evidence>
<comment type="pathway">
    <text evidence="8">Amino-acid biosynthesis; L-threonine biosynthesis; L-threonine from L-aspartate: step 4/5.</text>
</comment>
<dbReference type="NCBIfam" id="NF003558">
    <property type="entry name" value="PRK05231.1"/>
    <property type="match status" value="1"/>
</dbReference>
<keyword evidence="5 8" id="KW-0418">Kinase</keyword>
<comment type="similarity">
    <text evidence="7 8">Belongs to the pseudomonas-type ThrB family.</text>
</comment>
<evidence type="ECO:0000256" key="3">
    <source>
        <dbReference type="ARBA" id="ARBA00022697"/>
    </source>
</evidence>
<keyword evidence="3 8" id="KW-0791">Threonine biosynthesis</keyword>
<comment type="catalytic activity">
    <reaction evidence="8">
        <text>L-homoserine + ATP = O-phospho-L-homoserine + ADP + H(+)</text>
        <dbReference type="Rhea" id="RHEA:13985"/>
        <dbReference type="ChEBI" id="CHEBI:15378"/>
        <dbReference type="ChEBI" id="CHEBI:30616"/>
        <dbReference type="ChEBI" id="CHEBI:57476"/>
        <dbReference type="ChEBI" id="CHEBI:57590"/>
        <dbReference type="ChEBI" id="CHEBI:456216"/>
        <dbReference type="EC" id="2.7.1.39"/>
    </reaction>
</comment>
<dbReference type="HAMAP" id="MF_00301">
    <property type="entry name" value="Homoser_kinase_2"/>
    <property type="match status" value="1"/>
</dbReference>
<dbReference type="GO" id="GO:0005524">
    <property type="term" value="F:ATP binding"/>
    <property type="evidence" value="ECO:0007669"/>
    <property type="project" value="UniProtKB-KW"/>
</dbReference>
<dbReference type="PANTHER" id="PTHR21064:SF6">
    <property type="entry name" value="AMINOGLYCOSIDE PHOSPHOTRANSFERASE DOMAIN-CONTAINING PROTEIN"/>
    <property type="match status" value="1"/>
</dbReference>
<dbReference type="SUPFAM" id="SSF56112">
    <property type="entry name" value="Protein kinase-like (PK-like)"/>
    <property type="match status" value="1"/>
</dbReference>
<dbReference type="GO" id="GO:0004413">
    <property type="term" value="F:homoserine kinase activity"/>
    <property type="evidence" value="ECO:0007669"/>
    <property type="project" value="UniProtKB-UniRule"/>
</dbReference>
<dbReference type="OrthoDB" id="9777460at2"/>
<dbReference type="NCBIfam" id="TIGR00938">
    <property type="entry name" value="thrB_alt"/>
    <property type="match status" value="1"/>
</dbReference>
<keyword evidence="6 8" id="KW-0067">ATP-binding</keyword>
<feature type="domain" description="Aminoglycoside phosphotransferase" evidence="10">
    <location>
        <begin position="27"/>
        <end position="255"/>
    </location>
</feature>
<comment type="caution">
    <text evidence="11">The sequence shown here is derived from an EMBL/GenBank/DDBJ whole genome shotgun (WGS) entry which is preliminary data.</text>
</comment>
<reference evidence="11 12" key="1">
    <citation type="submission" date="2019-07" db="EMBL/GenBank/DDBJ databases">
        <authorList>
            <person name="Park M."/>
        </authorList>
    </citation>
    <scope>NUCLEOTIDE SEQUENCE [LARGE SCALE GENOMIC DNA]</scope>
    <source>
        <strain evidence="11 12">KCTC32445</strain>
    </source>
</reference>
<dbReference type="Pfam" id="PF01636">
    <property type="entry name" value="APH"/>
    <property type="match status" value="1"/>
</dbReference>
<dbReference type="UniPathway" id="UPA00050">
    <property type="reaction ID" value="UER00064"/>
</dbReference>
<proteinExistence type="inferred from homology"/>
<dbReference type="AlphaFoldDB" id="A0A553WHP3"/>
<dbReference type="GO" id="GO:0009088">
    <property type="term" value="P:threonine biosynthetic process"/>
    <property type="evidence" value="ECO:0007669"/>
    <property type="project" value="UniProtKB-UniRule"/>
</dbReference>
<evidence type="ECO:0000256" key="8">
    <source>
        <dbReference type="HAMAP-Rule" id="MF_00301"/>
    </source>
</evidence>
<dbReference type="Gene3D" id="3.30.200.20">
    <property type="entry name" value="Phosphorylase Kinase, domain 1"/>
    <property type="match status" value="1"/>
</dbReference>
<organism evidence="11 12">
    <name type="scientific">Sphingorhabdus contaminans</name>
    <dbReference type="NCBI Taxonomy" id="1343899"/>
    <lineage>
        <taxon>Bacteria</taxon>
        <taxon>Pseudomonadati</taxon>
        <taxon>Pseudomonadota</taxon>
        <taxon>Alphaproteobacteria</taxon>
        <taxon>Sphingomonadales</taxon>
        <taxon>Sphingomonadaceae</taxon>
        <taxon>Sphingorhabdus</taxon>
    </lineage>
</organism>
<keyword evidence="4 8" id="KW-0547">Nucleotide-binding</keyword>
<keyword evidence="2 8" id="KW-0808">Transferase</keyword>
<evidence type="ECO:0000256" key="6">
    <source>
        <dbReference type="ARBA" id="ARBA00022840"/>
    </source>
</evidence>
<accession>A0A553WHP3</accession>
<keyword evidence="1 8" id="KW-0028">Amino-acid biosynthesis</keyword>
<evidence type="ECO:0000256" key="1">
    <source>
        <dbReference type="ARBA" id="ARBA00022605"/>
    </source>
</evidence>
<evidence type="ECO:0000256" key="7">
    <source>
        <dbReference type="ARBA" id="ARBA00038240"/>
    </source>
</evidence>
<dbReference type="Gene3D" id="3.90.1200.10">
    <property type="match status" value="1"/>
</dbReference>
<dbReference type="InterPro" id="IPR002575">
    <property type="entry name" value="Aminoglycoside_PTrfase"/>
</dbReference>
<dbReference type="InterPro" id="IPR011009">
    <property type="entry name" value="Kinase-like_dom_sf"/>
</dbReference>
<protein>
    <recommendedName>
        <fullName evidence="8 9">Homoserine kinase</fullName>
        <shortName evidence="8">HK</shortName>
        <shortName evidence="8">HSK</shortName>
        <ecNumber evidence="8 9">2.7.1.39</ecNumber>
    </recommendedName>
</protein>
<gene>
    <name evidence="8 11" type="primary">thrB</name>
    <name evidence="11" type="ORF">FOM92_01965</name>
</gene>
<dbReference type="Proteomes" id="UP000320160">
    <property type="component" value="Unassembled WGS sequence"/>
</dbReference>
<dbReference type="InterPro" id="IPR005280">
    <property type="entry name" value="Homoserine_kinase_II"/>
</dbReference>
<sequence>MAVYTQLGPEQVSTFLAHYDAGELVALKGIAEGVENSNYFVETTKSRFILTLYENRVDPADLPFFYALLKHLHEAGCKVPRFIPDKKGEWLQNLAGRPACLIEFLQGVSVTQPTSAQARATGVALGQMHAALTDFALQRPNSLGLSSWRKLAGQCTNAGLDGIKDGLAARIEAECDYLERHWPENLPLRAIHADLFPDNVLMLGDRVTGLIDFYFACTDALGYDLAVTHSAWCFASDGSRFHPELSRNLLGGYDSAHGIDAPTRAALPIFCRGACLRFLLTRCYDWINTPANALVTRKDPLAFLRRLDFYCDDANISELMGQLGNAFEAG</sequence>
<evidence type="ECO:0000256" key="5">
    <source>
        <dbReference type="ARBA" id="ARBA00022777"/>
    </source>
</evidence>
<evidence type="ECO:0000259" key="10">
    <source>
        <dbReference type="Pfam" id="PF01636"/>
    </source>
</evidence>
<dbReference type="CDD" id="cd05153">
    <property type="entry name" value="HomoserineK_II"/>
    <property type="match status" value="1"/>
</dbReference>
<evidence type="ECO:0000256" key="9">
    <source>
        <dbReference type="NCBIfam" id="TIGR00938"/>
    </source>
</evidence>
<dbReference type="PANTHER" id="PTHR21064">
    <property type="entry name" value="AMINOGLYCOSIDE PHOSPHOTRANSFERASE DOMAIN-CONTAINING PROTEIN-RELATED"/>
    <property type="match status" value="1"/>
</dbReference>
<evidence type="ECO:0000313" key="11">
    <source>
        <dbReference type="EMBL" id="TSB04223.1"/>
    </source>
</evidence>
<evidence type="ECO:0000313" key="12">
    <source>
        <dbReference type="Proteomes" id="UP000320160"/>
    </source>
</evidence>
<dbReference type="InterPro" id="IPR050249">
    <property type="entry name" value="Pseudomonas-type_ThrB"/>
</dbReference>
<evidence type="ECO:0000256" key="4">
    <source>
        <dbReference type="ARBA" id="ARBA00022741"/>
    </source>
</evidence>
<name>A0A553WHP3_9SPHN</name>
<keyword evidence="12" id="KW-1185">Reference proteome</keyword>
<dbReference type="RefSeq" id="WP_143775095.1">
    <property type="nucleotide sequence ID" value="NZ_VKKU01000001.1"/>
</dbReference>